<dbReference type="FunFam" id="3.40.50.300:FF:000840">
    <property type="entry name" value="Immune-associated nucleotide-binding protein 9"/>
    <property type="match status" value="1"/>
</dbReference>
<keyword evidence="6" id="KW-1185">Reference proteome</keyword>
<dbReference type="AlphaFoldDB" id="A0ABD3DAQ1"/>
<organism evidence="5 6">
    <name type="scientific">Castilleja foliolosa</name>
    <dbReference type="NCBI Taxonomy" id="1961234"/>
    <lineage>
        <taxon>Eukaryota</taxon>
        <taxon>Viridiplantae</taxon>
        <taxon>Streptophyta</taxon>
        <taxon>Embryophyta</taxon>
        <taxon>Tracheophyta</taxon>
        <taxon>Spermatophyta</taxon>
        <taxon>Magnoliopsida</taxon>
        <taxon>eudicotyledons</taxon>
        <taxon>Gunneridae</taxon>
        <taxon>Pentapetalae</taxon>
        <taxon>asterids</taxon>
        <taxon>lamiids</taxon>
        <taxon>Lamiales</taxon>
        <taxon>Orobanchaceae</taxon>
        <taxon>Pedicularideae</taxon>
        <taxon>Castillejinae</taxon>
        <taxon>Castilleja</taxon>
    </lineage>
</organism>
<proteinExistence type="inferred from homology"/>
<dbReference type="PANTHER" id="PTHR10903:SF184">
    <property type="entry name" value="GTP-BINDING PROTEIN A"/>
    <property type="match status" value="1"/>
</dbReference>
<dbReference type="InterPro" id="IPR045058">
    <property type="entry name" value="GIMA/IAN/Toc"/>
</dbReference>
<dbReference type="PROSITE" id="PS51720">
    <property type="entry name" value="G_AIG1"/>
    <property type="match status" value="1"/>
</dbReference>
<dbReference type="Gene3D" id="3.40.50.300">
    <property type="entry name" value="P-loop containing nucleotide triphosphate hydrolases"/>
    <property type="match status" value="1"/>
</dbReference>
<dbReference type="SUPFAM" id="SSF52540">
    <property type="entry name" value="P-loop containing nucleoside triphosphate hydrolases"/>
    <property type="match status" value="1"/>
</dbReference>
<gene>
    <name evidence="5" type="ORF">CASFOL_016578</name>
</gene>
<comment type="similarity">
    <text evidence="1">Belongs to the TRAFAC class TrmE-Era-EngA-EngB-Septin-like GTPase superfamily. AIG1/Toc34/Toc159-like paraseptin GTPase family. IAN subfamily.</text>
</comment>
<dbReference type="EMBL" id="JAVIJP010000018">
    <property type="protein sequence ID" value="KAL3638671.1"/>
    <property type="molecule type" value="Genomic_DNA"/>
</dbReference>
<evidence type="ECO:0000313" key="6">
    <source>
        <dbReference type="Proteomes" id="UP001632038"/>
    </source>
</evidence>
<dbReference type="Pfam" id="PF04548">
    <property type="entry name" value="AIG1"/>
    <property type="match status" value="1"/>
</dbReference>
<reference evidence="6" key="1">
    <citation type="journal article" date="2024" name="IScience">
        <title>Strigolactones Initiate the Formation of Haustorium-like Structures in Castilleja.</title>
        <authorList>
            <person name="Buerger M."/>
            <person name="Peterson D."/>
            <person name="Chory J."/>
        </authorList>
    </citation>
    <scope>NUCLEOTIDE SEQUENCE [LARGE SCALE GENOMIC DNA]</scope>
</reference>
<dbReference type="PANTHER" id="PTHR10903">
    <property type="entry name" value="GTPASE, IMAP FAMILY MEMBER-RELATED"/>
    <property type="match status" value="1"/>
</dbReference>
<feature type="domain" description="AIG1-type G" evidence="4">
    <location>
        <begin position="16"/>
        <end position="176"/>
    </location>
</feature>
<accession>A0ABD3DAQ1</accession>
<dbReference type="InterPro" id="IPR006703">
    <property type="entry name" value="G_AIG1"/>
</dbReference>
<dbReference type="GO" id="GO:0005525">
    <property type="term" value="F:GTP binding"/>
    <property type="evidence" value="ECO:0007669"/>
    <property type="project" value="UniProtKB-KW"/>
</dbReference>
<evidence type="ECO:0000313" key="5">
    <source>
        <dbReference type="EMBL" id="KAL3638671.1"/>
    </source>
</evidence>
<sequence length="176" mass="18749">MKMGGSPVGCDWEFAPLSNTVVLVGRTGNGKSSTGNSILGTEAFKSELSFGSVTATCELQSTLLENGLTLNVIDTPGLFDSSTELGLIGKEIVNCISMAKDGIHAILVVISFRSRFSREEVSVIETLTGFFGSKISAYMILIITGGDELGNKTLDDLLTSCPDTLKETLSKCLKRR</sequence>
<dbReference type="Proteomes" id="UP001632038">
    <property type="component" value="Unassembled WGS sequence"/>
</dbReference>
<keyword evidence="2" id="KW-0547">Nucleotide-binding</keyword>
<evidence type="ECO:0000256" key="3">
    <source>
        <dbReference type="ARBA" id="ARBA00023134"/>
    </source>
</evidence>
<evidence type="ECO:0000256" key="1">
    <source>
        <dbReference type="ARBA" id="ARBA00008535"/>
    </source>
</evidence>
<keyword evidence="3" id="KW-0342">GTP-binding</keyword>
<evidence type="ECO:0000259" key="4">
    <source>
        <dbReference type="PROSITE" id="PS51720"/>
    </source>
</evidence>
<name>A0ABD3DAQ1_9LAMI</name>
<protein>
    <recommendedName>
        <fullName evidence="4">AIG1-type G domain-containing protein</fullName>
    </recommendedName>
</protein>
<comment type="caution">
    <text evidence="5">The sequence shown here is derived from an EMBL/GenBank/DDBJ whole genome shotgun (WGS) entry which is preliminary data.</text>
</comment>
<dbReference type="InterPro" id="IPR027417">
    <property type="entry name" value="P-loop_NTPase"/>
</dbReference>
<evidence type="ECO:0000256" key="2">
    <source>
        <dbReference type="ARBA" id="ARBA00022741"/>
    </source>
</evidence>